<dbReference type="Pfam" id="PF01370">
    <property type="entry name" value="Epimerase"/>
    <property type="match status" value="1"/>
</dbReference>
<organism evidence="2 3">
    <name type="scientific">Dyella ginsengisoli</name>
    <dbReference type="NCBI Taxonomy" id="363848"/>
    <lineage>
        <taxon>Bacteria</taxon>
        <taxon>Pseudomonadati</taxon>
        <taxon>Pseudomonadota</taxon>
        <taxon>Gammaproteobacteria</taxon>
        <taxon>Lysobacterales</taxon>
        <taxon>Rhodanobacteraceae</taxon>
        <taxon>Dyella</taxon>
    </lineage>
</organism>
<dbReference type="SUPFAM" id="SSF51735">
    <property type="entry name" value="NAD(P)-binding Rossmann-fold domains"/>
    <property type="match status" value="1"/>
</dbReference>
<dbReference type="Proteomes" id="UP001620460">
    <property type="component" value="Unassembled WGS sequence"/>
</dbReference>
<accession>A0ABW8JQY6</accession>
<dbReference type="PANTHER" id="PTHR48079">
    <property type="entry name" value="PROTEIN YEEZ"/>
    <property type="match status" value="1"/>
</dbReference>
<gene>
    <name evidence="2" type="ORF">ISP17_06105</name>
</gene>
<keyword evidence="3" id="KW-1185">Reference proteome</keyword>
<evidence type="ECO:0000313" key="3">
    <source>
        <dbReference type="Proteomes" id="UP001620460"/>
    </source>
</evidence>
<dbReference type="InterPro" id="IPR036291">
    <property type="entry name" value="NAD(P)-bd_dom_sf"/>
</dbReference>
<dbReference type="InterPro" id="IPR001509">
    <property type="entry name" value="Epimerase_deHydtase"/>
</dbReference>
<dbReference type="RefSeq" id="WP_404631046.1">
    <property type="nucleotide sequence ID" value="NZ_JADIKM010000001.1"/>
</dbReference>
<dbReference type="PANTHER" id="PTHR48079:SF6">
    <property type="entry name" value="NAD(P)-BINDING DOMAIN-CONTAINING PROTEIN-RELATED"/>
    <property type="match status" value="1"/>
</dbReference>
<sequence length="325" mass="35621">MNTTRTALVVGANGGIGQAMIEALRRHGWQVRALVRSAKHDDAQVDWRLGDAMNAADVRAAAEGVQLIVHAVNPPGYRDWQRLVLPMVDNTIAAACAVGARILLPGTIYNFGPDAFPRLSETSPQHPTTAKGAIRVELERRLAAAAEQGARVLILRCGDFFGPHAGNSWFAQGLVQPGKPVRTLRYPGTPEHRHAWAYLPDVAETAARLLDREPELAAFERFHFGGYFVDGRELGDAVRRASGDANVRLGRFPWWLVTLASPFVATLSELRKMRYLWRTPIALDDRKLVGFLGDDCYTPLEQALRRTLDGLECLPAAGTMAAQAA</sequence>
<evidence type="ECO:0000259" key="1">
    <source>
        <dbReference type="Pfam" id="PF01370"/>
    </source>
</evidence>
<reference evidence="2 3" key="1">
    <citation type="submission" date="2020-10" db="EMBL/GenBank/DDBJ databases">
        <title>Phylogeny of dyella-like bacteria.</title>
        <authorList>
            <person name="Fu J."/>
        </authorList>
    </citation>
    <scope>NUCLEOTIDE SEQUENCE [LARGE SCALE GENOMIC DNA]</scope>
    <source>
        <strain evidence="2 3">Gsoil3046</strain>
    </source>
</reference>
<dbReference type="InterPro" id="IPR051783">
    <property type="entry name" value="NAD(P)-dependent_oxidoreduct"/>
</dbReference>
<feature type="domain" description="NAD-dependent epimerase/dehydratase" evidence="1">
    <location>
        <begin position="7"/>
        <end position="212"/>
    </location>
</feature>
<evidence type="ECO:0000313" key="2">
    <source>
        <dbReference type="EMBL" id="MFK2903525.1"/>
    </source>
</evidence>
<comment type="caution">
    <text evidence="2">The sequence shown here is derived from an EMBL/GenBank/DDBJ whole genome shotgun (WGS) entry which is preliminary data.</text>
</comment>
<name>A0ABW8JQY6_9GAMM</name>
<protein>
    <submittedName>
        <fullName evidence="2">NAD(P)H-binding protein</fullName>
    </submittedName>
</protein>
<dbReference type="Gene3D" id="3.40.50.720">
    <property type="entry name" value="NAD(P)-binding Rossmann-like Domain"/>
    <property type="match status" value="1"/>
</dbReference>
<proteinExistence type="predicted"/>
<dbReference type="EMBL" id="JADIKM010000001">
    <property type="protein sequence ID" value="MFK2903525.1"/>
    <property type="molecule type" value="Genomic_DNA"/>
</dbReference>